<accession>A0A9Q0QYX7</accession>
<evidence type="ECO:0000256" key="1">
    <source>
        <dbReference type="SAM" id="MobiDB-lite"/>
    </source>
</evidence>
<comment type="caution">
    <text evidence="2">The sequence shown here is derived from an EMBL/GenBank/DDBJ whole genome shotgun (WGS) entry which is preliminary data.</text>
</comment>
<dbReference type="EMBL" id="JAMYWD010000003">
    <property type="protein sequence ID" value="KAJ4977215.1"/>
    <property type="molecule type" value="Genomic_DNA"/>
</dbReference>
<protein>
    <submittedName>
        <fullName evidence="2">Uncharacterized protein</fullName>
    </submittedName>
</protein>
<evidence type="ECO:0000313" key="3">
    <source>
        <dbReference type="Proteomes" id="UP001141806"/>
    </source>
</evidence>
<feature type="region of interest" description="Disordered" evidence="1">
    <location>
        <begin position="1"/>
        <end position="22"/>
    </location>
</feature>
<gene>
    <name evidence="2" type="ORF">NE237_002321</name>
</gene>
<name>A0A9Q0QYX7_9MAGN</name>
<reference evidence="2" key="1">
    <citation type="journal article" date="2023" name="Plant J.">
        <title>The genome of the king protea, Protea cynaroides.</title>
        <authorList>
            <person name="Chang J."/>
            <person name="Duong T.A."/>
            <person name="Schoeman C."/>
            <person name="Ma X."/>
            <person name="Roodt D."/>
            <person name="Barker N."/>
            <person name="Li Z."/>
            <person name="Van de Peer Y."/>
            <person name="Mizrachi E."/>
        </authorList>
    </citation>
    <scope>NUCLEOTIDE SEQUENCE</scope>
    <source>
        <tissue evidence="2">Young leaves</tissue>
    </source>
</reference>
<proteinExistence type="predicted"/>
<keyword evidence="3" id="KW-1185">Reference proteome</keyword>
<evidence type="ECO:0000313" key="2">
    <source>
        <dbReference type="EMBL" id="KAJ4977215.1"/>
    </source>
</evidence>
<dbReference type="AlphaFoldDB" id="A0A9Q0QYX7"/>
<sequence length="197" mass="21748">MSATSYVASDEEVGNIGSTEGEGQIDTGIIGMDLGGSLVAAQRLPGAIMDGNGLRLVRDDEVSLVGERSNLGARGTRETTPYPLSHVQLLVSTAEPVQDLISLIHSIRMATDMENLLPQMEVEDDSFLERNRRLDIGCFLGFSNTETRATMVGRLSNVSRFFGSNGDHKTMPEERLFSYVTWYVRMLSHVWLFCQVV</sequence>
<organism evidence="2 3">
    <name type="scientific">Protea cynaroides</name>
    <dbReference type="NCBI Taxonomy" id="273540"/>
    <lineage>
        <taxon>Eukaryota</taxon>
        <taxon>Viridiplantae</taxon>
        <taxon>Streptophyta</taxon>
        <taxon>Embryophyta</taxon>
        <taxon>Tracheophyta</taxon>
        <taxon>Spermatophyta</taxon>
        <taxon>Magnoliopsida</taxon>
        <taxon>Proteales</taxon>
        <taxon>Proteaceae</taxon>
        <taxon>Protea</taxon>
    </lineage>
</organism>
<dbReference type="Proteomes" id="UP001141806">
    <property type="component" value="Unassembled WGS sequence"/>
</dbReference>